<reference evidence="3" key="2">
    <citation type="submission" date="2020-09" db="EMBL/GenBank/DDBJ databases">
        <authorList>
            <person name="Sun Q."/>
            <person name="Zhou Y."/>
        </authorList>
    </citation>
    <scope>NUCLEOTIDE SEQUENCE</scope>
    <source>
        <strain evidence="3">CGMCC 1.15448</strain>
    </source>
</reference>
<evidence type="ECO:0000256" key="1">
    <source>
        <dbReference type="SAM" id="Phobius"/>
    </source>
</evidence>
<name>A0A8J2UJ12_9BACT</name>
<sequence length="263" mass="29354">MEPDVNVLKGTKYLIVGVQWSLAFEWLFYCSLAVIGSLFFRIKTSITTILLTSLGLVVFVLIIHEYYPILAWEKMSPFLGGIAAAFPTRNQRVGNFVANPWLTPALAALLYLSLLNYSTVFSPVPYLCICLIFIAIACGNDFFGILTLKASRLLGQISYSIYLLRGLLLYTTFQFIIHGATAEKLSPLSYWCVISGCCAVLILITCQTYYFIERPLLNRTDIVTKQVRDFIAKRMQPSALATKEAAVIANSVLHHTAEQEAAK</sequence>
<protein>
    <recommendedName>
        <fullName evidence="2">Acyltransferase 3 domain-containing protein</fullName>
    </recommendedName>
</protein>
<feature type="transmembrane region" description="Helical" evidence="1">
    <location>
        <begin position="20"/>
        <end position="39"/>
    </location>
</feature>
<keyword evidence="1" id="KW-0472">Membrane</keyword>
<organism evidence="3 4">
    <name type="scientific">Puia dinghuensis</name>
    <dbReference type="NCBI Taxonomy" id="1792502"/>
    <lineage>
        <taxon>Bacteria</taxon>
        <taxon>Pseudomonadati</taxon>
        <taxon>Bacteroidota</taxon>
        <taxon>Chitinophagia</taxon>
        <taxon>Chitinophagales</taxon>
        <taxon>Chitinophagaceae</taxon>
        <taxon>Puia</taxon>
    </lineage>
</organism>
<feature type="transmembrane region" description="Helical" evidence="1">
    <location>
        <begin position="46"/>
        <end position="63"/>
    </location>
</feature>
<feature type="transmembrane region" description="Helical" evidence="1">
    <location>
        <begin position="160"/>
        <end position="182"/>
    </location>
</feature>
<dbReference type="AlphaFoldDB" id="A0A8J2UJ12"/>
<keyword evidence="1" id="KW-0812">Transmembrane</keyword>
<feature type="transmembrane region" description="Helical" evidence="1">
    <location>
        <begin position="124"/>
        <end position="148"/>
    </location>
</feature>
<evidence type="ECO:0000313" key="3">
    <source>
        <dbReference type="EMBL" id="GGB23802.1"/>
    </source>
</evidence>
<feature type="domain" description="Acyltransferase 3" evidence="2">
    <location>
        <begin position="11"/>
        <end position="204"/>
    </location>
</feature>
<proteinExistence type="predicted"/>
<dbReference type="EMBL" id="BMJC01000007">
    <property type="protein sequence ID" value="GGB23802.1"/>
    <property type="molecule type" value="Genomic_DNA"/>
</dbReference>
<dbReference type="InterPro" id="IPR002656">
    <property type="entry name" value="Acyl_transf_3_dom"/>
</dbReference>
<dbReference type="Pfam" id="PF01757">
    <property type="entry name" value="Acyl_transf_3"/>
    <property type="match status" value="1"/>
</dbReference>
<keyword evidence="1" id="KW-1133">Transmembrane helix</keyword>
<accession>A0A8J2UJ12</accession>
<feature type="transmembrane region" description="Helical" evidence="1">
    <location>
        <begin position="188"/>
        <end position="212"/>
    </location>
</feature>
<evidence type="ECO:0000259" key="2">
    <source>
        <dbReference type="Pfam" id="PF01757"/>
    </source>
</evidence>
<comment type="caution">
    <text evidence="3">The sequence shown here is derived from an EMBL/GenBank/DDBJ whole genome shotgun (WGS) entry which is preliminary data.</text>
</comment>
<dbReference type="GO" id="GO:0016747">
    <property type="term" value="F:acyltransferase activity, transferring groups other than amino-acyl groups"/>
    <property type="evidence" value="ECO:0007669"/>
    <property type="project" value="InterPro"/>
</dbReference>
<reference evidence="3" key="1">
    <citation type="journal article" date="2014" name="Int. J. Syst. Evol. Microbiol.">
        <title>Complete genome sequence of Corynebacterium casei LMG S-19264T (=DSM 44701T), isolated from a smear-ripened cheese.</title>
        <authorList>
            <consortium name="US DOE Joint Genome Institute (JGI-PGF)"/>
            <person name="Walter F."/>
            <person name="Albersmeier A."/>
            <person name="Kalinowski J."/>
            <person name="Ruckert C."/>
        </authorList>
    </citation>
    <scope>NUCLEOTIDE SEQUENCE</scope>
    <source>
        <strain evidence="3">CGMCC 1.15448</strain>
    </source>
</reference>
<keyword evidence="4" id="KW-1185">Reference proteome</keyword>
<evidence type="ECO:0000313" key="4">
    <source>
        <dbReference type="Proteomes" id="UP000607559"/>
    </source>
</evidence>
<dbReference type="Proteomes" id="UP000607559">
    <property type="component" value="Unassembled WGS sequence"/>
</dbReference>
<gene>
    <name evidence="3" type="ORF">GCM10011511_54600</name>
</gene>